<keyword evidence="1" id="KW-0378">Hydrolase</keyword>
<dbReference type="PROSITE" id="PS50203">
    <property type="entry name" value="CALPAIN_CAT"/>
    <property type="match status" value="1"/>
</dbReference>
<accession>A0A9W6PVA3</accession>
<evidence type="ECO:0000256" key="2">
    <source>
        <dbReference type="SAM" id="MobiDB-lite"/>
    </source>
</evidence>
<evidence type="ECO:0000313" key="4">
    <source>
        <dbReference type="EMBL" id="GLW63462.1"/>
    </source>
</evidence>
<dbReference type="AlphaFoldDB" id="A0A9W6PVA3"/>
<reference evidence="4" key="1">
    <citation type="submission" date="2023-02" db="EMBL/GenBank/DDBJ databases">
        <title>Actinomadura rubrobrunea NBRC 14622.</title>
        <authorList>
            <person name="Ichikawa N."/>
            <person name="Sato H."/>
            <person name="Tonouchi N."/>
        </authorList>
    </citation>
    <scope>NUCLEOTIDE SEQUENCE</scope>
    <source>
        <strain evidence="4">NBRC 14622</strain>
    </source>
</reference>
<keyword evidence="1" id="KW-0788">Thiol protease</keyword>
<organism evidence="4 5">
    <name type="scientific">Actinomadura rubrobrunea</name>
    <dbReference type="NCBI Taxonomy" id="115335"/>
    <lineage>
        <taxon>Bacteria</taxon>
        <taxon>Bacillati</taxon>
        <taxon>Actinomycetota</taxon>
        <taxon>Actinomycetes</taxon>
        <taxon>Streptosporangiales</taxon>
        <taxon>Thermomonosporaceae</taxon>
        <taxon>Actinomadura</taxon>
    </lineage>
</organism>
<dbReference type="EMBL" id="BSRZ01000003">
    <property type="protein sequence ID" value="GLW63462.1"/>
    <property type="molecule type" value="Genomic_DNA"/>
</dbReference>
<dbReference type="GO" id="GO:0004198">
    <property type="term" value="F:calcium-dependent cysteine-type endopeptidase activity"/>
    <property type="evidence" value="ECO:0007669"/>
    <property type="project" value="InterPro"/>
</dbReference>
<evidence type="ECO:0000313" key="5">
    <source>
        <dbReference type="Proteomes" id="UP001165124"/>
    </source>
</evidence>
<comment type="caution">
    <text evidence="4">The sequence shown here is derived from an EMBL/GenBank/DDBJ whole genome shotgun (WGS) entry which is preliminary data.</text>
</comment>
<sequence length="330" mass="37931">MEGRLPERFRHIVGRQVLRRIDRTDDPVELIDRIDRPDYKDPRERPERVPDRYGTPLDRPDGTRTPLFNGEPVREQTKQGRLNDCGIIAVLGAVAGHRPEAIRDCVRETDDGNYEVRLHETRFSSAKMRYEPTGRSIVLMVTPELPVFDSAPDRPAFADSVTTKAAWAPVLEKAIAGLDRTWDDERRAMEKRLWEATGNSGDPPNGYVRLNQGSRPRDRAELLAQLTGLPAEGVEFPEHDSQGRTPDEQLLADFRRRLDDRKPILVGTRDRRADESFLPFRLIDGHAYEVTKVDERGMIHLRNPWNNTHPPLLTIGQFKAYFKPRYITLE</sequence>
<keyword evidence="5" id="KW-1185">Reference proteome</keyword>
<dbReference type="PANTHER" id="PTHR10183">
    <property type="entry name" value="CALPAIN"/>
    <property type="match status" value="1"/>
</dbReference>
<feature type="active site" evidence="1">
    <location>
        <position position="85"/>
    </location>
</feature>
<evidence type="ECO:0000259" key="3">
    <source>
        <dbReference type="PROSITE" id="PS50203"/>
    </source>
</evidence>
<proteinExistence type="predicted"/>
<protein>
    <recommendedName>
        <fullName evidence="3">Calpain catalytic domain-containing protein</fullName>
    </recommendedName>
</protein>
<feature type="compositionally biased region" description="Basic and acidic residues" evidence="2">
    <location>
        <begin position="33"/>
        <end position="51"/>
    </location>
</feature>
<dbReference type="InterPro" id="IPR038765">
    <property type="entry name" value="Papain-like_cys_pep_sf"/>
</dbReference>
<feature type="active site" evidence="1">
    <location>
        <position position="286"/>
    </location>
</feature>
<evidence type="ECO:0000256" key="1">
    <source>
        <dbReference type="PROSITE-ProRule" id="PRU00239"/>
    </source>
</evidence>
<dbReference type="GO" id="GO:0005737">
    <property type="term" value="C:cytoplasm"/>
    <property type="evidence" value="ECO:0007669"/>
    <property type="project" value="TreeGrafter"/>
</dbReference>
<dbReference type="InterPro" id="IPR001300">
    <property type="entry name" value="Peptidase_C2_calpain_cat"/>
</dbReference>
<dbReference type="SUPFAM" id="SSF54001">
    <property type="entry name" value="Cysteine proteinases"/>
    <property type="match status" value="1"/>
</dbReference>
<keyword evidence="1" id="KW-0645">Protease</keyword>
<dbReference type="GO" id="GO:0006508">
    <property type="term" value="P:proteolysis"/>
    <property type="evidence" value="ECO:0007669"/>
    <property type="project" value="UniProtKB-KW"/>
</dbReference>
<gene>
    <name evidence="4" type="ORF">Arub01_17060</name>
</gene>
<dbReference type="PANTHER" id="PTHR10183:SF382">
    <property type="entry name" value="CALPAIN-15"/>
    <property type="match status" value="1"/>
</dbReference>
<feature type="active site" evidence="1">
    <location>
        <position position="303"/>
    </location>
</feature>
<feature type="domain" description="Calpain catalytic" evidence="3">
    <location>
        <begin position="45"/>
        <end position="308"/>
    </location>
</feature>
<dbReference type="InterPro" id="IPR022684">
    <property type="entry name" value="Calpain_cysteine_protease"/>
</dbReference>
<dbReference type="Proteomes" id="UP001165124">
    <property type="component" value="Unassembled WGS sequence"/>
</dbReference>
<dbReference type="RefSeq" id="WP_067915791.1">
    <property type="nucleotide sequence ID" value="NZ_BSRZ01000003.1"/>
</dbReference>
<name>A0A9W6PVA3_9ACTN</name>
<feature type="region of interest" description="Disordered" evidence="2">
    <location>
        <begin position="33"/>
        <end position="78"/>
    </location>
</feature>